<keyword evidence="6" id="KW-0735">Signal-anchor</keyword>
<feature type="compositionally biased region" description="Low complexity" evidence="11">
    <location>
        <begin position="61"/>
        <end position="76"/>
    </location>
</feature>
<proteinExistence type="inferred from homology"/>
<keyword evidence="7" id="KW-1133">Transmembrane helix</keyword>
<feature type="compositionally biased region" description="Low complexity" evidence="11">
    <location>
        <begin position="10"/>
        <end position="30"/>
    </location>
</feature>
<evidence type="ECO:0000256" key="8">
    <source>
        <dbReference type="ARBA" id="ARBA00023034"/>
    </source>
</evidence>
<keyword evidence="3 10" id="KW-0328">Glycosyltransferase</keyword>
<dbReference type="Pfam" id="PF01762">
    <property type="entry name" value="Galactosyl_T"/>
    <property type="match status" value="2"/>
</dbReference>
<evidence type="ECO:0000256" key="7">
    <source>
        <dbReference type="ARBA" id="ARBA00022989"/>
    </source>
</evidence>
<dbReference type="PANTHER" id="PTHR11214:SF376">
    <property type="entry name" value="HEXOSYLTRANSFERASE"/>
    <property type="match status" value="1"/>
</dbReference>
<dbReference type="OrthoDB" id="115198at2759"/>
<evidence type="ECO:0000256" key="3">
    <source>
        <dbReference type="ARBA" id="ARBA00022676"/>
    </source>
</evidence>
<dbReference type="GO" id="GO:0006493">
    <property type="term" value="P:protein O-linked glycosylation"/>
    <property type="evidence" value="ECO:0007669"/>
    <property type="project" value="TreeGrafter"/>
</dbReference>
<keyword evidence="9" id="KW-0472">Membrane</keyword>
<evidence type="ECO:0000313" key="12">
    <source>
        <dbReference type="EMBL" id="EDW17552.2"/>
    </source>
</evidence>
<dbReference type="AlphaFoldDB" id="B4KX94"/>
<dbReference type="Gene3D" id="3.90.550.50">
    <property type="match status" value="1"/>
</dbReference>
<protein>
    <recommendedName>
        <fullName evidence="10">Hexosyltransferase</fullName>
        <ecNumber evidence="10">2.4.1.-</ecNumber>
    </recommendedName>
</protein>
<evidence type="ECO:0000256" key="1">
    <source>
        <dbReference type="ARBA" id="ARBA00004323"/>
    </source>
</evidence>
<evidence type="ECO:0000256" key="5">
    <source>
        <dbReference type="ARBA" id="ARBA00022692"/>
    </source>
</evidence>
<organism evidence="12 13">
    <name type="scientific">Drosophila mojavensis</name>
    <name type="common">Fruit fly</name>
    <dbReference type="NCBI Taxonomy" id="7230"/>
    <lineage>
        <taxon>Eukaryota</taxon>
        <taxon>Metazoa</taxon>
        <taxon>Ecdysozoa</taxon>
        <taxon>Arthropoda</taxon>
        <taxon>Hexapoda</taxon>
        <taxon>Insecta</taxon>
        <taxon>Pterygota</taxon>
        <taxon>Neoptera</taxon>
        <taxon>Endopterygota</taxon>
        <taxon>Diptera</taxon>
        <taxon>Brachycera</taxon>
        <taxon>Muscomorpha</taxon>
        <taxon>Ephydroidea</taxon>
        <taxon>Drosophilidae</taxon>
        <taxon>Drosophila</taxon>
    </lineage>
</organism>
<evidence type="ECO:0000256" key="11">
    <source>
        <dbReference type="SAM" id="MobiDB-lite"/>
    </source>
</evidence>
<sequence>MAAVANRATSNNNSNSSSSSSNNNKSNRSNSNMSKRYLGILFFCCFLFIWRTITDEPPPAATATSQQQQPQLQSSANGSKPNQIIHDPSRTQPLNSNLSSYSNYYYYSPSVFSLDNAATPVPSPTAATSFQPSHLSSDASQLIDLHHFGYLMEQPACEPHILALILVHTAPRNAEKRLLIRQTWGGLATIAAPSPSASASASTSSTPSPLRVVFLLGAVPPTEPQLQHSLEQENARFGDMVQGNFQDAYRNMTYKHVMALKWFSSHCSHAQLLIKVDDDVYVNTPQLHKLLREQQQQQQPQPLQLQLQLQQQTPQPNLNRTQSLRSLLQQPHELLFCKPVLKSRVKRSYRSKWRVSFREYPAHYYPPYCPGFAIVYSPDVVQRLYQAAQHSDYFWVDDVHITGVLAQRTNTTITTLQPYVLYETDCERLLSGESDLRQLEFLFTWHSISSEQVNSLWQLHVAQNYTSVQLEADVGPETGLS</sequence>
<name>B4KX94_DROMO</name>
<dbReference type="EC" id="2.4.1.-" evidence="10"/>
<evidence type="ECO:0000256" key="9">
    <source>
        <dbReference type="ARBA" id="ARBA00023136"/>
    </source>
</evidence>
<feature type="region of interest" description="Disordered" evidence="11">
    <location>
        <begin position="58"/>
        <end position="94"/>
    </location>
</feature>
<dbReference type="FunCoup" id="B4KX94">
    <property type="interactions" value="74"/>
</dbReference>
<accession>B4KX94</accession>
<keyword evidence="5" id="KW-0812">Transmembrane</keyword>
<feature type="region of interest" description="Disordered" evidence="11">
    <location>
        <begin position="1"/>
        <end position="30"/>
    </location>
</feature>
<dbReference type="eggNOG" id="KOG2287">
    <property type="taxonomic scope" value="Eukaryota"/>
</dbReference>
<keyword evidence="8 10" id="KW-0333">Golgi apparatus</keyword>
<evidence type="ECO:0000313" key="13">
    <source>
        <dbReference type="Proteomes" id="UP000009192"/>
    </source>
</evidence>
<reference evidence="12 13" key="1">
    <citation type="journal article" date="2007" name="Nature">
        <title>Evolution of genes and genomes on the Drosophila phylogeny.</title>
        <authorList>
            <consortium name="Drosophila 12 Genomes Consortium"/>
            <person name="Clark A.G."/>
            <person name="Eisen M.B."/>
            <person name="Smith D.R."/>
            <person name="Bergman C.M."/>
            <person name="Oliver B."/>
            <person name="Markow T.A."/>
            <person name="Kaufman T.C."/>
            <person name="Kellis M."/>
            <person name="Gelbart W."/>
            <person name="Iyer V.N."/>
            <person name="Pollard D.A."/>
            <person name="Sackton T.B."/>
            <person name="Larracuente A.M."/>
            <person name="Singh N.D."/>
            <person name="Abad J.P."/>
            <person name="Abt D.N."/>
            <person name="Adryan B."/>
            <person name="Aguade M."/>
            <person name="Akashi H."/>
            <person name="Anderson W.W."/>
            <person name="Aquadro C.F."/>
            <person name="Ardell D.H."/>
            <person name="Arguello R."/>
            <person name="Artieri C.G."/>
            <person name="Barbash D.A."/>
            <person name="Barker D."/>
            <person name="Barsanti P."/>
            <person name="Batterham P."/>
            <person name="Batzoglou S."/>
            <person name="Begun D."/>
            <person name="Bhutkar A."/>
            <person name="Blanco E."/>
            <person name="Bosak S.A."/>
            <person name="Bradley R.K."/>
            <person name="Brand A.D."/>
            <person name="Brent M.R."/>
            <person name="Brooks A.N."/>
            <person name="Brown R.H."/>
            <person name="Butlin R.K."/>
            <person name="Caggese C."/>
            <person name="Calvi B.R."/>
            <person name="Bernardo de Carvalho A."/>
            <person name="Caspi A."/>
            <person name="Castrezana S."/>
            <person name="Celniker S.E."/>
            <person name="Chang J.L."/>
            <person name="Chapple C."/>
            <person name="Chatterji S."/>
            <person name="Chinwalla A."/>
            <person name="Civetta A."/>
            <person name="Clifton S.W."/>
            <person name="Comeron J.M."/>
            <person name="Costello J.C."/>
            <person name="Coyne J.A."/>
            <person name="Daub J."/>
            <person name="David R.G."/>
            <person name="Delcher A.L."/>
            <person name="Delehaunty K."/>
            <person name="Do C.B."/>
            <person name="Ebling H."/>
            <person name="Edwards K."/>
            <person name="Eickbush T."/>
            <person name="Evans J.D."/>
            <person name="Filipski A."/>
            <person name="Findeiss S."/>
            <person name="Freyhult E."/>
            <person name="Fulton L."/>
            <person name="Fulton R."/>
            <person name="Garcia A.C."/>
            <person name="Gardiner A."/>
            <person name="Garfield D.A."/>
            <person name="Garvin B.E."/>
            <person name="Gibson G."/>
            <person name="Gilbert D."/>
            <person name="Gnerre S."/>
            <person name="Godfrey J."/>
            <person name="Good R."/>
            <person name="Gotea V."/>
            <person name="Gravely B."/>
            <person name="Greenberg A.J."/>
            <person name="Griffiths-Jones S."/>
            <person name="Gross S."/>
            <person name="Guigo R."/>
            <person name="Gustafson E.A."/>
            <person name="Haerty W."/>
            <person name="Hahn M.W."/>
            <person name="Halligan D.L."/>
            <person name="Halpern A.L."/>
            <person name="Halter G.M."/>
            <person name="Han M.V."/>
            <person name="Heger A."/>
            <person name="Hillier L."/>
            <person name="Hinrichs A.S."/>
            <person name="Holmes I."/>
            <person name="Hoskins R.A."/>
            <person name="Hubisz M.J."/>
            <person name="Hultmark D."/>
            <person name="Huntley M.A."/>
            <person name="Jaffe D.B."/>
            <person name="Jagadeeshan S."/>
            <person name="Jeck W.R."/>
            <person name="Johnson J."/>
            <person name="Jones C.D."/>
            <person name="Jordan W.C."/>
            <person name="Karpen G.H."/>
            <person name="Kataoka E."/>
            <person name="Keightley P.D."/>
            <person name="Kheradpour P."/>
            <person name="Kirkness E.F."/>
            <person name="Koerich L.B."/>
            <person name="Kristiansen K."/>
            <person name="Kudrna D."/>
            <person name="Kulathinal R.J."/>
            <person name="Kumar S."/>
            <person name="Kwok R."/>
            <person name="Lander E."/>
            <person name="Langley C.H."/>
            <person name="Lapoint R."/>
            <person name="Lazzaro B.P."/>
            <person name="Lee S.J."/>
            <person name="Levesque L."/>
            <person name="Li R."/>
            <person name="Lin C.F."/>
            <person name="Lin M.F."/>
            <person name="Lindblad-Toh K."/>
            <person name="Llopart A."/>
            <person name="Long M."/>
            <person name="Low L."/>
            <person name="Lozovsky E."/>
            <person name="Lu J."/>
            <person name="Luo M."/>
            <person name="Machado C.A."/>
            <person name="Makalowski W."/>
            <person name="Marzo M."/>
            <person name="Matsuda M."/>
            <person name="Matzkin L."/>
            <person name="McAllister B."/>
            <person name="McBride C.S."/>
            <person name="McKernan B."/>
            <person name="McKernan K."/>
            <person name="Mendez-Lago M."/>
            <person name="Minx P."/>
            <person name="Mollenhauer M.U."/>
            <person name="Montooth K."/>
            <person name="Mount S.M."/>
            <person name="Mu X."/>
            <person name="Myers E."/>
            <person name="Negre B."/>
            <person name="Newfeld S."/>
            <person name="Nielsen R."/>
            <person name="Noor M.A."/>
            <person name="O'Grady P."/>
            <person name="Pachter L."/>
            <person name="Papaceit M."/>
            <person name="Parisi M.J."/>
            <person name="Parisi M."/>
            <person name="Parts L."/>
            <person name="Pedersen J.S."/>
            <person name="Pesole G."/>
            <person name="Phillippy A.M."/>
            <person name="Ponting C.P."/>
            <person name="Pop M."/>
            <person name="Porcelli D."/>
            <person name="Powell J.R."/>
            <person name="Prohaska S."/>
            <person name="Pruitt K."/>
            <person name="Puig M."/>
            <person name="Quesneville H."/>
            <person name="Ram K.R."/>
            <person name="Rand D."/>
            <person name="Rasmussen M.D."/>
            <person name="Reed L.K."/>
            <person name="Reenan R."/>
            <person name="Reily A."/>
            <person name="Remington K.A."/>
            <person name="Rieger T.T."/>
            <person name="Ritchie M.G."/>
            <person name="Robin C."/>
            <person name="Rogers Y.H."/>
            <person name="Rohde C."/>
            <person name="Rozas J."/>
            <person name="Rubenfield M.J."/>
            <person name="Ruiz A."/>
            <person name="Russo S."/>
            <person name="Salzberg S.L."/>
            <person name="Sanchez-Gracia A."/>
            <person name="Saranga D.J."/>
            <person name="Sato H."/>
            <person name="Schaeffer S.W."/>
            <person name="Schatz M.C."/>
            <person name="Schlenke T."/>
            <person name="Schwartz R."/>
            <person name="Segarra C."/>
            <person name="Singh R.S."/>
            <person name="Sirot L."/>
            <person name="Sirota M."/>
            <person name="Sisneros N.B."/>
            <person name="Smith C.D."/>
            <person name="Smith T.F."/>
            <person name="Spieth J."/>
            <person name="Stage D.E."/>
            <person name="Stark A."/>
            <person name="Stephan W."/>
            <person name="Strausberg R.L."/>
            <person name="Strempel S."/>
            <person name="Sturgill D."/>
            <person name="Sutton G."/>
            <person name="Sutton G.G."/>
            <person name="Tao W."/>
            <person name="Teichmann S."/>
            <person name="Tobari Y.N."/>
            <person name="Tomimura Y."/>
            <person name="Tsolas J.M."/>
            <person name="Valente V.L."/>
            <person name="Venter E."/>
            <person name="Venter J.C."/>
            <person name="Vicario S."/>
            <person name="Vieira F.G."/>
            <person name="Vilella A.J."/>
            <person name="Villasante A."/>
            <person name="Walenz B."/>
            <person name="Wang J."/>
            <person name="Wasserman M."/>
            <person name="Watts T."/>
            <person name="Wilson D."/>
            <person name="Wilson R.K."/>
            <person name="Wing R.A."/>
            <person name="Wolfner M.F."/>
            <person name="Wong A."/>
            <person name="Wong G.K."/>
            <person name="Wu C.I."/>
            <person name="Wu G."/>
            <person name="Yamamoto D."/>
            <person name="Yang H.P."/>
            <person name="Yang S.P."/>
            <person name="Yorke J.A."/>
            <person name="Yoshida K."/>
            <person name="Zdobnov E."/>
            <person name="Zhang P."/>
            <person name="Zhang Y."/>
            <person name="Zimin A.V."/>
            <person name="Baldwin J."/>
            <person name="Abdouelleil A."/>
            <person name="Abdulkadir J."/>
            <person name="Abebe A."/>
            <person name="Abera B."/>
            <person name="Abreu J."/>
            <person name="Acer S.C."/>
            <person name="Aftuck L."/>
            <person name="Alexander A."/>
            <person name="An P."/>
            <person name="Anderson E."/>
            <person name="Anderson S."/>
            <person name="Arachi H."/>
            <person name="Azer M."/>
            <person name="Bachantsang P."/>
            <person name="Barry A."/>
            <person name="Bayul T."/>
            <person name="Berlin A."/>
            <person name="Bessette D."/>
            <person name="Bloom T."/>
            <person name="Blye J."/>
            <person name="Boguslavskiy L."/>
            <person name="Bonnet C."/>
            <person name="Boukhgalter B."/>
            <person name="Bourzgui I."/>
            <person name="Brown A."/>
            <person name="Cahill P."/>
            <person name="Channer S."/>
            <person name="Cheshatsang Y."/>
            <person name="Chuda L."/>
            <person name="Citroen M."/>
            <person name="Collymore A."/>
            <person name="Cooke P."/>
            <person name="Costello M."/>
            <person name="D'Aco K."/>
            <person name="Daza R."/>
            <person name="De Haan G."/>
            <person name="DeGray S."/>
            <person name="DeMaso C."/>
            <person name="Dhargay N."/>
            <person name="Dooley K."/>
            <person name="Dooley E."/>
            <person name="Doricent M."/>
            <person name="Dorje P."/>
            <person name="Dorjee K."/>
            <person name="Dupes A."/>
            <person name="Elong R."/>
            <person name="Falk J."/>
            <person name="Farina A."/>
            <person name="Faro S."/>
            <person name="Ferguson D."/>
            <person name="Fisher S."/>
            <person name="Foley C.D."/>
            <person name="Franke A."/>
            <person name="Friedrich D."/>
            <person name="Gadbois L."/>
            <person name="Gearin G."/>
            <person name="Gearin C.R."/>
            <person name="Giannoukos G."/>
            <person name="Goode T."/>
            <person name="Graham J."/>
            <person name="Grandbois E."/>
            <person name="Grewal S."/>
            <person name="Gyaltsen K."/>
            <person name="Hafez N."/>
            <person name="Hagos B."/>
            <person name="Hall J."/>
            <person name="Henson C."/>
            <person name="Hollinger A."/>
            <person name="Honan T."/>
            <person name="Huard M.D."/>
            <person name="Hughes L."/>
            <person name="Hurhula B."/>
            <person name="Husby M.E."/>
            <person name="Kamat A."/>
            <person name="Kanga B."/>
            <person name="Kashin S."/>
            <person name="Khazanovich D."/>
            <person name="Kisner P."/>
            <person name="Lance K."/>
            <person name="Lara M."/>
            <person name="Lee W."/>
            <person name="Lennon N."/>
            <person name="Letendre F."/>
            <person name="LeVine R."/>
            <person name="Lipovsky A."/>
            <person name="Liu X."/>
            <person name="Liu J."/>
            <person name="Liu S."/>
            <person name="Lokyitsang T."/>
            <person name="Lokyitsang Y."/>
            <person name="Lubonja R."/>
            <person name="Lui A."/>
            <person name="MacDonald P."/>
            <person name="Magnisalis V."/>
            <person name="Maru K."/>
            <person name="Matthews C."/>
            <person name="McCusker W."/>
            <person name="McDonough S."/>
            <person name="Mehta T."/>
            <person name="Meldrim J."/>
            <person name="Meneus L."/>
            <person name="Mihai O."/>
            <person name="Mihalev A."/>
            <person name="Mihova T."/>
            <person name="Mittelman R."/>
            <person name="Mlenga V."/>
            <person name="Montmayeur A."/>
            <person name="Mulrain L."/>
            <person name="Navidi A."/>
            <person name="Naylor J."/>
            <person name="Negash T."/>
            <person name="Nguyen T."/>
            <person name="Nguyen N."/>
            <person name="Nicol R."/>
            <person name="Norbu C."/>
            <person name="Norbu N."/>
            <person name="Novod N."/>
            <person name="O'Neill B."/>
            <person name="Osman S."/>
            <person name="Markiewicz E."/>
            <person name="Oyono O.L."/>
            <person name="Patti C."/>
            <person name="Phunkhang P."/>
            <person name="Pierre F."/>
            <person name="Priest M."/>
            <person name="Raghuraman S."/>
            <person name="Rege F."/>
            <person name="Reyes R."/>
            <person name="Rise C."/>
            <person name="Rogov P."/>
            <person name="Ross K."/>
            <person name="Ryan E."/>
            <person name="Settipalli S."/>
            <person name="Shea T."/>
            <person name="Sherpa N."/>
            <person name="Shi L."/>
            <person name="Shih D."/>
            <person name="Sparrow T."/>
            <person name="Spaulding J."/>
            <person name="Stalker J."/>
            <person name="Stange-Thomann N."/>
            <person name="Stavropoulos S."/>
            <person name="Stone C."/>
            <person name="Strader C."/>
            <person name="Tesfaye S."/>
            <person name="Thomson T."/>
            <person name="Thoulutsang Y."/>
            <person name="Thoulutsang D."/>
            <person name="Topham K."/>
            <person name="Topping I."/>
            <person name="Tsamla T."/>
            <person name="Vassiliev H."/>
            <person name="Vo A."/>
            <person name="Wangchuk T."/>
            <person name="Wangdi T."/>
            <person name="Weiand M."/>
            <person name="Wilkinson J."/>
            <person name="Wilson A."/>
            <person name="Yadav S."/>
            <person name="Young G."/>
            <person name="Yu Q."/>
            <person name="Zembek L."/>
            <person name="Zhong D."/>
            <person name="Zimmer A."/>
            <person name="Zwirko Z."/>
            <person name="Jaffe D.B."/>
            <person name="Alvarez P."/>
            <person name="Brockman W."/>
            <person name="Butler J."/>
            <person name="Chin C."/>
            <person name="Gnerre S."/>
            <person name="Grabherr M."/>
            <person name="Kleber M."/>
            <person name="Mauceli E."/>
            <person name="MacCallum I."/>
        </authorList>
    </citation>
    <scope>NUCLEOTIDE SEQUENCE [LARGE SCALE GENOMIC DNA]</scope>
    <source>
        <strain evidence="13">Tucson 15081-1352.22</strain>
    </source>
</reference>
<evidence type="ECO:0000256" key="6">
    <source>
        <dbReference type="ARBA" id="ARBA00022968"/>
    </source>
</evidence>
<dbReference type="GO" id="GO:0000139">
    <property type="term" value="C:Golgi membrane"/>
    <property type="evidence" value="ECO:0007669"/>
    <property type="project" value="UniProtKB-SubCell"/>
</dbReference>
<keyword evidence="4 12" id="KW-0808">Transferase</keyword>
<dbReference type="InParanoid" id="B4KX94"/>
<dbReference type="GO" id="GO:0016758">
    <property type="term" value="F:hexosyltransferase activity"/>
    <property type="evidence" value="ECO:0007669"/>
    <property type="project" value="InterPro"/>
</dbReference>
<dbReference type="HOGENOM" id="CLU_036849_2_0_1"/>
<evidence type="ECO:0000256" key="4">
    <source>
        <dbReference type="ARBA" id="ARBA00022679"/>
    </source>
</evidence>
<comment type="subcellular location">
    <subcellularLocation>
        <location evidence="1 10">Golgi apparatus membrane</location>
        <topology evidence="1 10">Single-pass type II membrane protein</topology>
    </subcellularLocation>
</comment>
<dbReference type="InterPro" id="IPR002659">
    <property type="entry name" value="Glyco_trans_31"/>
</dbReference>
<dbReference type="Proteomes" id="UP000009192">
    <property type="component" value="Unassembled WGS sequence"/>
</dbReference>
<dbReference type="KEGG" id="dmo:Dmoj_GI12738"/>
<dbReference type="PANTHER" id="PTHR11214">
    <property type="entry name" value="BETA-1,3-N-ACETYLGLUCOSAMINYLTRANSFERASE"/>
    <property type="match status" value="1"/>
</dbReference>
<comment type="similarity">
    <text evidence="2 10">Belongs to the glycosyltransferase 31 family.</text>
</comment>
<evidence type="ECO:0000256" key="2">
    <source>
        <dbReference type="ARBA" id="ARBA00008661"/>
    </source>
</evidence>
<gene>
    <name evidence="12" type="primary">Dmoj\GI12738</name>
    <name evidence="12" type="ORF">Dmoj_GI12738</name>
</gene>
<evidence type="ECO:0000256" key="10">
    <source>
        <dbReference type="RuleBase" id="RU363063"/>
    </source>
</evidence>
<keyword evidence="13" id="KW-1185">Reference proteome</keyword>
<dbReference type="EMBL" id="CH933809">
    <property type="protein sequence ID" value="EDW17552.2"/>
    <property type="molecule type" value="Genomic_DNA"/>
</dbReference>